<dbReference type="InParanoid" id="A0A3A9JA59"/>
<dbReference type="Gene3D" id="3.40.50.1980">
    <property type="entry name" value="Nitrogenase molybdenum iron protein domain"/>
    <property type="match status" value="2"/>
</dbReference>
<dbReference type="AlphaFoldDB" id="A0A3A9JA59"/>
<dbReference type="InterPro" id="IPR002491">
    <property type="entry name" value="ABC_transptr_periplasmic_BD"/>
</dbReference>
<dbReference type="PANTHER" id="PTHR30535">
    <property type="entry name" value="VITAMIN B12-BINDING PROTEIN"/>
    <property type="match status" value="1"/>
</dbReference>
<name>A0A3A9JA59_9PROT</name>
<evidence type="ECO:0000313" key="5">
    <source>
        <dbReference type="Proteomes" id="UP000274097"/>
    </source>
</evidence>
<sequence>MLRRALAAACCAAALLAQPWAAARAASVTDLAGRSVELPARVERVILGESRMLPVLAILEKGDPTARLVGMQDDLRQVDPQGYAQFRAVAPRLDEIPRLGRSSSETFSVERAIGSVPDLAIFGVDGHGPGAQSRQVIEALEAAGTAIVFVDFRGDPLSNTPRSMLLLGEALGRQQEAEAFVAEWRKQLALVTERLAESKPRRPRVFLESRVGFSEDCCDTMARAMMAHFLDAAGAENTGAALVPGATGKVSLEKLLADQPEFWVGTAVGAVGAAPQPGHARIILGHGATSELARATLDAALARPGVRELEAVKARRALAIWHSFYNSPFNVVAVQVLAKWLHPDLFADLDPEATMRGLYDRFQPVKLDGTFWVAAQ</sequence>
<dbReference type="Proteomes" id="UP000278036">
    <property type="component" value="Unassembled WGS sequence"/>
</dbReference>
<evidence type="ECO:0000256" key="1">
    <source>
        <dbReference type="SAM" id="SignalP"/>
    </source>
</evidence>
<dbReference type="OrthoDB" id="9775594at2"/>
<dbReference type="EMBL" id="RFLX01000005">
    <property type="protein sequence ID" value="RMI25230.1"/>
    <property type="molecule type" value="Genomic_DNA"/>
</dbReference>
<keyword evidence="1" id="KW-0732">Signal</keyword>
<dbReference type="PROSITE" id="PS50983">
    <property type="entry name" value="FE_B12_PBP"/>
    <property type="match status" value="1"/>
</dbReference>
<dbReference type="EMBL" id="RAQU01000246">
    <property type="protein sequence ID" value="RKK01593.1"/>
    <property type="molecule type" value="Genomic_DNA"/>
</dbReference>
<dbReference type="SUPFAM" id="SSF53807">
    <property type="entry name" value="Helical backbone' metal receptor"/>
    <property type="match status" value="1"/>
</dbReference>
<dbReference type="Pfam" id="PF01497">
    <property type="entry name" value="Peripla_BP_2"/>
    <property type="match status" value="1"/>
</dbReference>
<dbReference type="InterPro" id="IPR050902">
    <property type="entry name" value="ABC_Transporter_SBP"/>
</dbReference>
<organism evidence="3 6">
    <name type="scientific">Teichococcus wenyumeiae</name>
    <dbReference type="NCBI Taxonomy" id="2478470"/>
    <lineage>
        <taxon>Bacteria</taxon>
        <taxon>Pseudomonadati</taxon>
        <taxon>Pseudomonadota</taxon>
        <taxon>Alphaproteobacteria</taxon>
        <taxon>Acetobacterales</taxon>
        <taxon>Roseomonadaceae</taxon>
        <taxon>Roseomonas</taxon>
    </lineage>
</organism>
<gene>
    <name evidence="3" type="ORF">D6Z83_24185</name>
    <name evidence="4" type="ORF">EBE87_08735</name>
</gene>
<dbReference type="PANTHER" id="PTHR30535:SF34">
    <property type="entry name" value="MOLYBDATE-BINDING PROTEIN MOLA"/>
    <property type="match status" value="1"/>
</dbReference>
<keyword evidence="5" id="KW-1185">Reference proteome</keyword>
<protein>
    <submittedName>
        <fullName evidence="3">Iron ABC transporter substrate-binding protein</fullName>
    </submittedName>
</protein>
<feature type="chain" id="PRO_5017308060" evidence="1">
    <location>
        <begin position="23"/>
        <end position="376"/>
    </location>
</feature>
<feature type="domain" description="Fe/B12 periplasmic-binding" evidence="2">
    <location>
        <begin position="44"/>
        <end position="349"/>
    </location>
</feature>
<evidence type="ECO:0000313" key="3">
    <source>
        <dbReference type="EMBL" id="RKK01593.1"/>
    </source>
</evidence>
<evidence type="ECO:0000259" key="2">
    <source>
        <dbReference type="PROSITE" id="PS50983"/>
    </source>
</evidence>
<evidence type="ECO:0000313" key="6">
    <source>
        <dbReference type="Proteomes" id="UP000278036"/>
    </source>
</evidence>
<reference evidence="3 6" key="1">
    <citation type="submission" date="2018-09" db="EMBL/GenBank/DDBJ databases">
        <title>Roseomonas sp. nov., isolated from feces of Tibetan antelopes in the Qinghai-Tibet plateau, China.</title>
        <authorList>
            <person name="Tian Z."/>
        </authorList>
    </citation>
    <scope>NUCLEOTIDE SEQUENCE [LARGE SCALE GENOMIC DNA]</scope>
    <source>
        <strain evidence="4 5">Z23</strain>
        <strain evidence="3 6">Z24</strain>
    </source>
</reference>
<feature type="signal peptide" evidence="1">
    <location>
        <begin position="1"/>
        <end position="22"/>
    </location>
</feature>
<comment type="caution">
    <text evidence="3">The sequence shown here is derived from an EMBL/GenBank/DDBJ whole genome shotgun (WGS) entry which is preliminary data.</text>
</comment>
<proteinExistence type="predicted"/>
<accession>A0A3A9JA59</accession>
<dbReference type="FunCoup" id="A0A3A9JA59">
    <property type="interactions" value="274"/>
</dbReference>
<dbReference type="RefSeq" id="WP_120640725.1">
    <property type="nucleotide sequence ID" value="NZ_RAQU01000246.1"/>
</dbReference>
<dbReference type="Proteomes" id="UP000274097">
    <property type="component" value="Unassembled WGS sequence"/>
</dbReference>
<evidence type="ECO:0000313" key="4">
    <source>
        <dbReference type="EMBL" id="RMI25230.1"/>
    </source>
</evidence>